<organism evidence="1 2">
    <name type="scientific">Snodgrassella communis</name>
    <dbReference type="NCBI Taxonomy" id="2946699"/>
    <lineage>
        <taxon>Bacteria</taxon>
        <taxon>Pseudomonadati</taxon>
        <taxon>Pseudomonadota</taxon>
        <taxon>Betaproteobacteria</taxon>
        <taxon>Neisseriales</taxon>
        <taxon>Neisseriaceae</taxon>
        <taxon>Snodgrassella</taxon>
    </lineage>
</organism>
<keyword evidence="2" id="KW-1185">Reference proteome</keyword>
<evidence type="ECO:0000313" key="2">
    <source>
        <dbReference type="Proteomes" id="UP000027170"/>
    </source>
</evidence>
<protein>
    <submittedName>
        <fullName evidence="1">Uncharacterized protein</fullName>
    </submittedName>
</protein>
<comment type="caution">
    <text evidence="1">The sequence shown here is derived from an EMBL/GenBank/DDBJ whole genome shotgun (WGS) entry which is preliminary data.</text>
</comment>
<evidence type="ECO:0000313" key="1">
    <source>
        <dbReference type="EMBL" id="KDN15773.1"/>
    </source>
</evidence>
<accession>A0A836Z4X8</accession>
<name>A0A836Z4X8_9NEIS</name>
<dbReference type="AlphaFoldDB" id="A0A836Z4X8"/>
<reference evidence="1 2" key="1">
    <citation type="submission" date="2014-03" db="EMBL/GenBank/DDBJ databases">
        <title>The genomes of two eusocial bee gut symbionts.</title>
        <authorList>
            <person name="Kwong W.K."/>
            <person name="Engel P."/>
            <person name="Koch H."/>
            <person name="Moran N.A."/>
        </authorList>
    </citation>
    <scope>NUCLEOTIDE SEQUENCE [LARGE SCALE GENOMIC DNA]</scope>
    <source>
        <strain evidence="2">wkB29</strain>
    </source>
</reference>
<sequence>MINDKLTPEKIRYCFILSLDISLAAPTRHRNKLSTQKLKHTGK</sequence>
<proteinExistence type="predicted"/>
<gene>
    <name evidence="1" type="ORF">SALWKB29_0192</name>
</gene>
<dbReference type="Proteomes" id="UP000027170">
    <property type="component" value="Unassembled WGS sequence"/>
</dbReference>
<dbReference type="EMBL" id="JFZV01000001">
    <property type="protein sequence ID" value="KDN15773.1"/>
    <property type="molecule type" value="Genomic_DNA"/>
</dbReference>